<dbReference type="InterPro" id="IPR049052">
    <property type="entry name" value="nSTAND1"/>
</dbReference>
<evidence type="ECO:0000313" key="2">
    <source>
        <dbReference type="EMBL" id="SES28473.1"/>
    </source>
</evidence>
<dbReference type="InterPro" id="IPR003593">
    <property type="entry name" value="AAA+_ATPase"/>
</dbReference>
<name>A0A1H9W4S5_9PSEU</name>
<dbReference type="RefSeq" id="WP_092782051.1">
    <property type="nucleotide sequence ID" value="NZ_FOGI01000009.1"/>
</dbReference>
<proteinExistence type="predicted"/>
<feature type="domain" description="AAA+ ATPase" evidence="1">
    <location>
        <begin position="82"/>
        <end position="307"/>
    </location>
</feature>
<dbReference type="AlphaFoldDB" id="A0A1H9W4S5"/>
<dbReference type="SUPFAM" id="SSF52540">
    <property type="entry name" value="P-loop containing nucleoside triphosphate hydrolases"/>
    <property type="match status" value="1"/>
</dbReference>
<dbReference type="Proteomes" id="UP000199051">
    <property type="component" value="Unassembled WGS sequence"/>
</dbReference>
<keyword evidence="3" id="KW-1185">Reference proteome</keyword>
<dbReference type="SMART" id="SM00382">
    <property type="entry name" value="AAA"/>
    <property type="match status" value="1"/>
</dbReference>
<sequence length="435" mass="47878">MNRSRRRKNESNRIARRAAKIRRQSHKNDPGVSDTFGLSREARIIASGVRSVFTPHQPIRDISLLFGRADQVGSLVQTLNTPGQHVLLYGERGVGKSSLANIVSNVLLQAMQPELFVKRCDQADVFETILQKPLAAVGHDLSLTAVSDTQSKTRKAGIQGGLFQGAQESKTDVVRTFTAYNAISPSSAADALKELDGLLLIDEFDAVKSEEEKRRVAELIKQLSDYGSPFKIMVVGIAETGDQLTAAHPSVQRCLRETKLSRMSNAELRPIITTGAQVLGITFQQDVIESILRLSAGYPHFTHLLALKCAEDVIGDNRSTVSAADLTRAMSGAVTDAEGTLTRIYDESVRSASEMYREILAAAASLETEEFASADLRSAIELRTGQEVSQGSLNNYFTRLMSSDGGKILRRITQGRYRFEDPRMRSYVRIVNKMT</sequence>
<accession>A0A1H9W4S5</accession>
<dbReference type="Pfam" id="PF20703">
    <property type="entry name" value="nSTAND1"/>
    <property type="match status" value="1"/>
</dbReference>
<dbReference type="InterPro" id="IPR027417">
    <property type="entry name" value="P-loop_NTPase"/>
</dbReference>
<organism evidence="2 3">
    <name type="scientific">Actinokineospora terrae</name>
    <dbReference type="NCBI Taxonomy" id="155974"/>
    <lineage>
        <taxon>Bacteria</taxon>
        <taxon>Bacillati</taxon>
        <taxon>Actinomycetota</taxon>
        <taxon>Actinomycetes</taxon>
        <taxon>Pseudonocardiales</taxon>
        <taxon>Pseudonocardiaceae</taxon>
        <taxon>Actinokineospora</taxon>
    </lineage>
</organism>
<gene>
    <name evidence="2" type="ORF">SAMN04487818_109335</name>
</gene>
<protein>
    <submittedName>
        <fullName evidence="2">ATPase family associated with various cellular activities (AAA)</fullName>
    </submittedName>
</protein>
<reference evidence="3" key="1">
    <citation type="submission" date="2016-10" db="EMBL/GenBank/DDBJ databases">
        <authorList>
            <person name="Varghese N."/>
            <person name="Submissions S."/>
        </authorList>
    </citation>
    <scope>NUCLEOTIDE SEQUENCE [LARGE SCALE GENOMIC DNA]</scope>
    <source>
        <strain evidence="3">DSM 44260</strain>
    </source>
</reference>
<dbReference type="STRING" id="155974.SAMN04487818_109335"/>
<dbReference type="EMBL" id="FOGI01000009">
    <property type="protein sequence ID" value="SES28473.1"/>
    <property type="molecule type" value="Genomic_DNA"/>
</dbReference>
<evidence type="ECO:0000259" key="1">
    <source>
        <dbReference type="SMART" id="SM00382"/>
    </source>
</evidence>
<dbReference type="PANTHER" id="PTHR34301:SF8">
    <property type="entry name" value="ATPASE DOMAIN-CONTAINING PROTEIN"/>
    <property type="match status" value="1"/>
</dbReference>
<evidence type="ECO:0000313" key="3">
    <source>
        <dbReference type="Proteomes" id="UP000199051"/>
    </source>
</evidence>
<dbReference type="Gene3D" id="3.40.50.300">
    <property type="entry name" value="P-loop containing nucleotide triphosphate hydrolases"/>
    <property type="match status" value="1"/>
</dbReference>
<dbReference type="PANTHER" id="PTHR34301">
    <property type="entry name" value="DNA-BINDING PROTEIN-RELATED"/>
    <property type="match status" value="1"/>
</dbReference>